<dbReference type="CDD" id="cd06971">
    <property type="entry name" value="PgpA"/>
    <property type="match status" value="1"/>
</dbReference>
<dbReference type="PIRSF" id="PIRSF019587">
    <property type="entry name" value="PGPase"/>
    <property type="match status" value="1"/>
</dbReference>
<reference evidence="3" key="1">
    <citation type="submission" date="2023-07" db="EMBL/GenBank/DDBJ databases">
        <title>Novel Mycoplasma species identified in domestic and wild animals.</title>
        <authorList>
            <person name="Volokhov D.V."/>
            <person name="Furtak V.A."/>
            <person name="Zagorodnyaya T.A."/>
        </authorList>
    </citation>
    <scope>NUCLEOTIDE SEQUENCE [LARGE SCALE GENOMIC DNA]</scope>
    <source>
        <strain evidence="3">92-19</strain>
    </source>
</reference>
<name>A0ABT2PX81_9MOLU</name>
<gene>
    <name evidence="2" type="ORF">N7603_07815</name>
</gene>
<dbReference type="Gene3D" id="1.10.3760.10">
    <property type="entry name" value="PgpA-like"/>
    <property type="match status" value="1"/>
</dbReference>
<keyword evidence="3" id="KW-1185">Reference proteome</keyword>
<dbReference type="InterPro" id="IPR026038">
    <property type="entry name" value="Put_PGPase"/>
</dbReference>
<dbReference type="RefSeq" id="WP_262096883.1">
    <property type="nucleotide sequence ID" value="NZ_JAOEGN010000016.1"/>
</dbReference>
<accession>A0ABT2PX81</accession>
<evidence type="ECO:0000259" key="1">
    <source>
        <dbReference type="Pfam" id="PF04608"/>
    </source>
</evidence>
<dbReference type="InterPro" id="IPR036681">
    <property type="entry name" value="PgpA-like_sf"/>
</dbReference>
<protein>
    <submittedName>
        <fullName evidence="2">Phosphatidylglycerophosphatase A</fullName>
    </submittedName>
</protein>
<evidence type="ECO:0000313" key="2">
    <source>
        <dbReference type="EMBL" id="MCU0105564.1"/>
    </source>
</evidence>
<comment type="caution">
    <text evidence="2">The sequence shown here is derived from an EMBL/GenBank/DDBJ whole genome shotgun (WGS) entry which is preliminary data.</text>
</comment>
<dbReference type="EMBL" id="JAOEGN010000016">
    <property type="protein sequence ID" value="MCU0105564.1"/>
    <property type="molecule type" value="Genomic_DNA"/>
</dbReference>
<dbReference type="InterPro" id="IPR007686">
    <property type="entry name" value="YutG/PgpA"/>
</dbReference>
<feature type="domain" description="YutG/PgpA" evidence="1">
    <location>
        <begin position="55"/>
        <end position="170"/>
    </location>
</feature>
<dbReference type="SUPFAM" id="SSF101307">
    <property type="entry name" value="YutG-like"/>
    <property type="match status" value="1"/>
</dbReference>
<dbReference type="Proteomes" id="UP001209076">
    <property type="component" value="Unassembled WGS sequence"/>
</dbReference>
<evidence type="ECO:0000313" key="3">
    <source>
        <dbReference type="Proteomes" id="UP001209076"/>
    </source>
</evidence>
<dbReference type="Pfam" id="PF04608">
    <property type="entry name" value="PgpA"/>
    <property type="match status" value="1"/>
</dbReference>
<proteinExistence type="predicted"/>
<organism evidence="2 3">
    <name type="scientific">Paracholeplasma vituli</name>
    <dbReference type="NCBI Taxonomy" id="69473"/>
    <lineage>
        <taxon>Bacteria</taxon>
        <taxon>Bacillati</taxon>
        <taxon>Mycoplasmatota</taxon>
        <taxon>Mollicutes</taxon>
        <taxon>Acholeplasmatales</taxon>
        <taxon>Acholeplasmataceae</taxon>
        <taxon>Paracholeplasma</taxon>
    </lineage>
</organism>
<sequence length="175" mass="19420">MSETTLSKKEYNRLNDTKKYDIIKQRLKDRGVELIDIAKLTYELQKPYVPTLTIELCLEHVDRVVLKREVQHAVLVGIELDMLAEQKVISEPLLSMMLGDYGLFGIDEILALSIVNVYGSIGLTNFGYVDKLKPGIIGEIDEAGKEEGRCNTFLDDIVGAIASAAASSIAHKYSS</sequence>